<protein>
    <submittedName>
        <fullName evidence="1">Uncharacterized protein</fullName>
    </submittedName>
</protein>
<organism evidence="1 2">
    <name type="scientific">Nakamurella antarctica</name>
    <dbReference type="NCBI Taxonomy" id="1902245"/>
    <lineage>
        <taxon>Bacteria</taxon>
        <taxon>Bacillati</taxon>
        <taxon>Actinomycetota</taxon>
        <taxon>Actinomycetes</taxon>
        <taxon>Nakamurellales</taxon>
        <taxon>Nakamurellaceae</taxon>
        <taxon>Nakamurella</taxon>
    </lineage>
</organism>
<sequence>MVIALIAGVGVWFFAFRETKPAGQASPQAAAAALFADVSNGDLVGLADTFDPVESSLVTDFAGDVTKHLQRIGLLTDEATINNSTGVGISIKGVTYDESAAENPLPNLSIVKVTGGTVTIDPPAGNNSAAQTDKFRALLAALEKANLSSDFQPAVQTEPTVIDIAKVIREENNGKPLRISTVQRDGEWYPSLFYTLADYAAQQAGKTLTPADSIPAVGAASPGAAMDTLIKASLADDPESVIKILDPREMGVVHDYGRMLVDGIGRTDVPQAQVTASWTLDEVTGGTKVSLGTLEITFDGTTAKIVRDVAAGSVTVSANGEAQTFDSTAVASLLGSKDLSEIHPNLPAMVARMIKAALGLGVIATKVDGSWYIAPARTFLGTVPQLMSGMEESDIDMFLDLLKQN</sequence>
<name>A0A3G8ZLM1_9ACTN</name>
<gene>
    <name evidence="1" type="ORF">EH165_07725</name>
</gene>
<evidence type="ECO:0000313" key="2">
    <source>
        <dbReference type="Proteomes" id="UP000268084"/>
    </source>
</evidence>
<reference evidence="1 2" key="2">
    <citation type="submission" date="2018-12" db="EMBL/GenBank/DDBJ databases">
        <title>Nakamurella antarcticus sp. nov., isolated from Antarctica South Shetland Islands soil.</title>
        <authorList>
            <person name="Peng F."/>
        </authorList>
    </citation>
    <scope>NUCLEOTIDE SEQUENCE [LARGE SCALE GENOMIC DNA]</scope>
    <source>
        <strain evidence="1 2">S14-144</strain>
    </source>
</reference>
<evidence type="ECO:0000313" key="1">
    <source>
        <dbReference type="EMBL" id="AZI58048.1"/>
    </source>
</evidence>
<proteinExistence type="predicted"/>
<dbReference type="Proteomes" id="UP000268084">
    <property type="component" value="Chromosome"/>
</dbReference>
<dbReference type="AlphaFoldDB" id="A0A3G8ZLM1"/>
<dbReference type="RefSeq" id="WP_124798958.1">
    <property type="nucleotide sequence ID" value="NZ_CP034170.1"/>
</dbReference>
<accession>A0A3G8ZLM1</accession>
<keyword evidence="2" id="KW-1185">Reference proteome</keyword>
<dbReference type="KEGG" id="nak:EH165_07725"/>
<dbReference type="EMBL" id="CP034170">
    <property type="protein sequence ID" value="AZI58048.1"/>
    <property type="molecule type" value="Genomic_DNA"/>
</dbReference>
<dbReference type="OrthoDB" id="3574198at2"/>
<reference evidence="1 2" key="1">
    <citation type="submission" date="2018-11" db="EMBL/GenBank/DDBJ databases">
        <authorList>
            <person name="Da X."/>
        </authorList>
    </citation>
    <scope>NUCLEOTIDE SEQUENCE [LARGE SCALE GENOMIC DNA]</scope>
    <source>
        <strain evidence="1 2">S14-144</strain>
    </source>
</reference>